<proteinExistence type="predicted"/>
<protein>
    <submittedName>
        <fullName evidence="1">Uncharacterized protein</fullName>
    </submittedName>
</protein>
<name>A0A8J2LX67_9HEXA</name>
<evidence type="ECO:0000313" key="1">
    <source>
        <dbReference type="EMBL" id="CAG7829971.1"/>
    </source>
</evidence>
<accession>A0A8J2LX67</accession>
<dbReference type="AlphaFoldDB" id="A0A8J2LX67"/>
<feature type="non-terminal residue" evidence="1">
    <location>
        <position position="1"/>
    </location>
</feature>
<dbReference type="OrthoDB" id="6372754at2759"/>
<reference evidence="1" key="1">
    <citation type="submission" date="2021-06" db="EMBL/GenBank/DDBJ databases">
        <authorList>
            <person name="Hodson N. C."/>
            <person name="Mongue J. A."/>
            <person name="Jaron S. K."/>
        </authorList>
    </citation>
    <scope>NUCLEOTIDE SEQUENCE</scope>
</reference>
<comment type="caution">
    <text evidence="1">The sequence shown here is derived from an EMBL/GenBank/DDBJ whole genome shotgun (WGS) entry which is preliminary data.</text>
</comment>
<dbReference type="EMBL" id="CAJVCH010553643">
    <property type="protein sequence ID" value="CAG7829971.1"/>
    <property type="molecule type" value="Genomic_DNA"/>
</dbReference>
<keyword evidence="2" id="KW-1185">Reference proteome</keyword>
<evidence type="ECO:0000313" key="2">
    <source>
        <dbReference type="Proteomes" id="UP000708208"/>
    </source>
</evidence>
<sequence>ENDTANNIKDDIDLAPDSPVVGLITNYAARDHDSPQCQKRALCELAVRGSTEGATKFERFLWNLASLVPPSLSVYYDLEDTFKAVVRKKCSSFICSNPNLDLQDTEV</sequence>
<dbReference type="Proteomes" id="UP000708208">
    <property type="component" value="Unassembled WGS sequence"/>
</dbReference>
<gene>
    <name evidence="1" type="ORF">AFUS01_LOCUS39801</name>
</gene>
<organism evidence="1 2">
    <name type="scientific">Allacma fusca</name>
    <dbReference type="NCBI Taxonomy" id="39272"/>
    <lineage>
        <taxon>Eukaryota</taxon>
        <taxon>Metazoa</taxon>
        <taxon>Ecdysozoa</taxon>
        <taxon>Arthropoda</taxon>
        <taxon>Hexapoda</taxon>
        <taxon>Collembola</taxon>
        <taxon>Symphypleona</taxon>
        <taxon>Sminthuridae</taxon>
        <taxon>Allacma</taxon>
    </lineage>
</organism>